<comment type="similarity">
    <text evidence="3">Belongs to the eutherian X-chromosome-specific Armcx family.</text>
</comment>
<feature type="repeat" description="ARM" evidence="9">
    <location>
        <begin position="972"/>
        <end position="1009"/>
    </location>
</feature>
<accession>A0A0U9HK71</accession>
<evidence type="ECO:0000256" key="10">
    <source>
        <dbReference type="SAM" id="MobiDB-lite"/>
    </source>
</evidence>
<comment type="similarity">
    <text evidence="2">Belongs to the beta-catenin family.</text>
</comment>
<dbReference type="GO" id="GO:0071562">
    <property type="term" value="P:nucleus-vacuole junction assembly"/>
    <property type="evidence" value="ECO:0007669"/>
    <property type="project" value="InterPro"/>
</dbReference>
<feature type="region of interest" description="Disordered" evidence="10">
    <location>
        <begin position="9"/>
        <end position="31"/>
    </location>
</feature>
<evidence type="ECO:0000256" key="9">
    <source>
        <dbReference type="PROSITE-ProRule" id="PRU00259"/>
    </source>
</evidence>
<dbReference type="GO" id="GO:0043495">
    <property type="term" value="F:protein-membrane adaptor activity"/>
    <property type="evidence" value="ECO:0007669"/>
    <property type="project" value="InterPro"/>
</dbReference>
<comment type="subcellular location">
    <subcellularLocation>
        <location evidence="1">Vacuole membrane</location>
        <topology evidence="1">Lipid-anchor</topology>
    </subcellularLocation>
</comment>
<feature type="repeat" description="ARM" evidence="9">
    <location>
        <begin position="803"/>
        <end position="846"/>
    </location>
</feature>
<dbReference type="Gene3D" id="1.25.10.10">
    <property type="entry name" value="Leucine-rich Repeat Variant"/>
    <property type="match status" value="4"/>
</dbReference>
<proteinExistence type="inferred from homology"/>
<dbReference type="PROSITE" id="PS50176">
    <property type="entry name" value="ARM_REPEAT"/>
    <property type="match status" value="9"/>
</dbReference>
<dbReference type="InterPro" id="IPR016024">
    <property type="entry name" value="ARM-type_fold"/>
</dbReference>
<dbReference type="PANTHER" id="PTHR47249">
    <property type="entry name" value="VACUOLAR PROTEIN 8"/>
    <property type="match status" value="1"/>
</dbReference>
<dbReference type="InterPro" id="IPR006911">
    <property type="entry name" value="ARM-rpt_dom"/>
</dbReference>
<dbReference type="Pfam" id="PF13513">
    <property type="entry name" value="HEAT_EZ"/>
    <property type="match status" value="1"/>
</dbReference>
<feature type="compositionally biased region" description="Polar residues" evidence="10">
    <location>
        <begin position="9"/>
        <end position="19"/>
    </location>
</feature>
<feature type="repeat" description="ARM" evidence="9">
    <location>
        <begin position="846"/>
        <end position="888"/>
    </location>
</feature>
<sequence length="1025" mass="109672">MTNWTLSLLPSKEGQSAQSKSKRRRDDQTEDLLTAAKRARRVAQRKERLRMFGLHSVEGWTEEDFQPDMLQSTAEQLLVRGVLAVEDGDHEKALEFFRTGALSRSVTSMIELARSLLFGALHGIPSDADAASVMLQVAKKQSHVSPGLFEECDQQTAELTLAKAAVAENDLQKMVSLLGSRNEESLEMIADALADMANDKEGLKAIADCQGSLEKLTALLGSKNIDVLRPAVSVFADLTADDESRSAVAALPSSLERLVALLRSKYIRVQNLSPTGRKPIATTPHSLERLVGLLDTEDAYVPMQTARALGNLACNAENRKAIAAVPGSLEAVTRLLSNKNQEVQEWAAFALANLAAGNRRNRERIAAESGVWEALADLMGSKSARIQEEATRALAELVVDSANVKAFAAVPGSVERIVRLSSSNNLEVQRDTSKVLVNLGKDEEIEKLIAKLEGHSDDEAERLQEEEQSAKRLRIIGLFNNEECTEEHFEPDRLQSTAEVLFSKGVLARERGEDADAFEFFRMSAVAGSANSMIEMARYFLAGTVCSKDVIAAQALLRAASKHSFVDSELLQDCEDKTAEMANARLPAGAAFPKILELLCTLDSERIDAQRSAKDMLFELARNEDSIQIHWLVRLLGSENEILQEVVADVVSDLAEGEEDGPGLGALPGLLERLLDLLMSARARATTMIMAAVALENLAVDAKNRDKILAVPRSLECLTTLLWGRSALTLQNAAADVLYNLAQGSKASTVLSAIASGPETLRKLANLLNGRPGLKSSETLGAWALASLALDTETGKAIAAIPGSLEGLVRLLGKDNTGQVQEQAARALANLALESSNSRAIARAPGAVACLVPLLSSPSAGARMRAARALVNLTCEVENKPRVANTPGTLDALARLLSCKSAVLQKFGAWALGNLAHGPKLKAQIVAVPGCLCGLVGLLGSRKAKVKGYAARALANLAIGAANKKAIAEVRGALEALVRLEGSYDAEVRGQAKRALKNLAGMKQNRVKINAARLGGGALLKAGCP</sequence>
<dbReference type="OrthoDB" id="409644at2759"/>
<dbReference type="Pfam" id="PF04826">
    <property type="entry name" value="Arm_2"/>
    <property type="match status" value="1"/>
</dbReference>
<dbReference type="EMBL" id="DF236998">
    <property type="protein sequence ID" value="GAQ80236.1"/>
    <property type="molecule type" value="Genomic_DNA"/>
</dbReference>
<dbReference type="InterPro" id="IPR000225">
    <property type="entry name" value="Armadillo"/>
</dbReference>
<reference evidence="12 13" key="1">
    <citation type="journal article" date="2014" name="Nat. Commun.">
        <title>Klebsormidium flaccidum genome reveals primary factors for plant terrestrial adaptation.</title>
        <authorList>
            <person name="Hori K."/>
            <person name="Maruyama F."/>
            <person name="Fujisawa T."/>
            <person name="Togashi T."/>
            <person name="Yamamoto N."/>
            <person name="Seo M."/>
            <person name="Sato S."/>
            <person name="Yamada T."/>
            <person name="Mori H."/>
            <person name="Tajima N."/>
            <person name="Moriyama T."/>
            <person name="Ikeuchi M."/>
            <person name="Watanabe M."/>
            <person name="Wada H."/>
            <person name="Kobayashi K."/>
            <person name="Saito M."/>
            <person name="Masuda T."/>
            <person name="Sasaki-Sekimoto Y."/>
            <person name="Mashiguchi K."/>
            <person name="Awai K."/>
            <person name="Shimojima M."/>
            <person name="Masuda S."/>
            <person name="Iwai M."/>
            <person name="Nobusawa T."/>
            <person name="Narise T."/>
            <person name="Kondo S."/>
            <person name="Saito H."/>
            <person name="Sato R."/>
            <person name="Murakawa M."/>
            <person name="Ihara Y."/>
            <person name="Oshima-Yamada Y."/>
            <person name="Ohtaka K."/>
            <person name="Satoh M."/>
            <person name="Sonobe K."/>
            <person name="Ishii M."/>
            <person name="Ohtani R."/>
            <person name="Kanamori-Sato M."/>
            <person name="Honoki R."/>
            <person name="Miyazaki D."/>
            <person name="Mochizuki H."/>
            <person name="Umetsu J."/>
            <person name="Higashi K."/>
            <person name="Shibata D."/>
            <person name="Kamiya Y."/>
            <person name="Sato N."/>
            <person name="Nakamura Y."/>
            <person name="Tabata S."/>
            <person name="Ida S."/>
            <person name="Kurokawa K."/>
            <person name="Ohta H."/>
        </authorList>
    </citation>
    <scope>NUCLEOTIDE SEQUENCE [LARGE SCALE GENOMIC DNA]</scope>
    <source>
        <strain evidence="12 13">NIES-2285</strain>
    </source>
</reference>
<feature type="repeat" description="ARM" evidence="9">
    <location>
        <begin position="211"/>
        <end position="248"/>
    </location>
</feature>
<feature type="repeat" description="ARM" evidence="9">
    <location>
        <begin position="285"/>
        <end position="327"/>
    </location>
</feature>
<feature type="repeat" description="ARM" evidence="9">
    <location>
        <begin position="327"/>
        <end position="370"/>
    </location>
</feature>
<organism evidence="12 13">
    <name type="scientific">Klebsormidium nitens</name>
    <name type="common">Green alga</name>
    <name type="synonym">Ulothrix nitens</name>
    <dbReference type="NCBI Taxonomy" id="105231"/>
    <lineage>
        <taxon>Eukaryota</taxon>
        <taxon>Viridiplantae</taxon>
        <taxon>Streptophyta</taxon>
        <taxon>Klebsormidiophyceae</taxon>
        <taxon>Klebsormidiales</taxon>
        <taxon>Klebsormidiaceae</taxon>
        <taxon>Klebsormidium</taxon>
    </lineage>
</organism>
<evidence type="ECO:0000256" key="4">
    <source>
        <dbReference type="ARBA" id="ARBA00022554"/>
    </source>
</evidence>
<dbReference type="PANTHER" id="PTHR47249:SF1">
    <property type="entry name" value="VACUOLAR PROTEIN 8"/>
    <property type="match status" value="1"/>
</dbReference>
<feature type="repeat" description="ARM" evidence="9">
    <location>
        <begin position="412"/>
        <end position="454"/>
    </location>
</feature>
<evidence type="ECO:0000256" key="8">
    <source>
        <dbReference type="ARBA" id="ARBA00026209"/>
    </source>
</evidence>
<evidence type="ECO:0000313" key="13">
    <source>
        <dbReference type="Proteomes" id="UP000054558"/>
    </source>
</evidence>
<evidence type="ECO:0000256" key="5">
    <source>
        <dbReference type="ARBA" id="ARBA00022737"/>
    </source>
</evidence>
<dbReference type="SMART" id="SM00185">
    <property type="entry name" value="ARM"/>
    <property type="match status" value="12"/>
</dbReference>
<dbReference type="GO" id="GO:0005774">
    <property type="term" value="C:vacuolar membrane"/>
    <property type="evidence" value="ECO:0007669"/>
    <property type="project" value="UniProtKB-SubCell"/>
</dbReference>
<protein>
    <recommendedName>
        <fullName evidence="8">Vacuolar protein 8</fullName>
    </recommendedName>
</protein>
<keyword evidence="4" id="KW-0926">Vacuole</keyword>
<keyword evidence="13" id="KW-1185">Reference proteome</keyword>
<feature type="repeat" description="ARM" evidence="9">
    <location>
        <begin position="669"/>
        <end position="709"/>
    </location>
</feature>
<evidence type="ECO:0000256" key="3">
    <source>
        <dbReference type="ARBA" id="ARBA00010553"/>
    </source>
</evidence>
<dbReference type="InterPro" id="IPR011989">
    <property type="entry name" value="ARM-like"/>
</dbReference>
<keyword evidence="5" id="KW-0677">Repeat</keyword>
<evidence type="ECO:0000256" key="6">
    <source>
        <dbReference type="ARBA" id="ARBA00023136"/>
    </source>
</evidence>
<gene>
    <name evidence="12" type="ORF">KFL_000490260</name>
</gene>
<keyword evidence="7" id="KW-0449">Lipoprotein</keyword>
<dbReference type="SUPFAM" id="SSF48371">
    <property type="entry name" value="ARM repeat"/>
    <property type="match status" value="2"/>
</dbReference>
<dbReference type="AlphaFoldDB" id="A0A0U9HK71"/>
<dbReference type="InterPro" id="IPR045156">
    <property type="entry name" value="Vac8"/>
</dbReference>
<evidence type="ECO:0000256" key="1">
    <source>
        <dbReference type="ARBA" id="ARBA00004592"/>
    </source>
</evidence>
<dbReference type="SUPFAM" id="SSF81901">
    <property type="entry name" value="HCP-like"/>
    <property type="match status" value="1"/>
</dbReference>
<feature type="repeat" description="ARM" evidence="9">
    <location>
        <begin position="930"/>
        <end position="972"/>
    </location>
</feature>
<evidence type="ECO:0000259" key="11">
    <source>
        <dbReference type="Pfam" id="PF04826"/>
    </source>
</evidence>
<evidence type="ECO:0000256" key="7">
    <source>
        <dbReference type="ARBA" id="ARBA00023288"/>
    </source>
</evidence>
<feature type="domain" description="Armadillo repeat-containing" evidence="11">
    <location>
        <begin position="284"/>
        <end position="481"/>
    </location>
</feature>
<evidence type="ECO:0000313" key="12">
    <source>
        <dbReference type="EMBL" id="GAQ80236.1"/>
    </source>
</evidence>
<dbReference type="Proteomes" id="UP000054558">
    <property type="component" value="Unassembled WGS sequence"/>
</dbReference>
<name>A0A0U9HK71_KLENI</name>
<keyword evidence="6" id="KW-0472">Membrane</keyword>
<evidence type="ECO:0000256" key="2">
    <source>
        <dbReference type="ARBA" id="ARBA00005462"/>
    </source>
</evidence>